<dbReference type="SMART" id="SM00560">
    <property type="entry name" value="LamGL"/>
    <property type="match status" value="2"/>
</dbReference>
<dbReference type="InterPro" id="IPR006558">
    <property type="entry name" value="LamG-like"/>
</dbReference>
<evidence type="ECO:0000313" key="4">
    <source>
        <dbReference type="EMBL" id="MBC6464805.1"/>
    </source>
</evidence>
<organism evidence="4 5">
    <name type="scientific">Actinomadura alba</name>
    <dbReference type="NCBI Taxonomy" id="406431"/>
    <lineage>
        <taxon>Bacteria</taxon>
        <taxon>Bacillati</taxon>
        <taxon>Actinomycetota</taxon>
        <taxon>Actinomycetes</taxon>
        <taxon>Streptosporangiales</taxon>
        <taxon>Thermomonosporaceae</taxon>
        <taxon>Actinomadura</taxon>
    </lineage>
</organism>
<feature type="domain" description="LamG-like jellyroll fold" evidence="3">
    <location>
        <begin position="371"/>
        <end position="517"/>
    </location>
</feature>
<gene>
    <name evidence="4" type="ORF">HKK74_04735</name>
</gene>
<protein>
    <submittedName>
        <fullName evidence="4">LamG domain-containing protein</fullName>
    </submittedName>
</protein>
<dbReference type="InterPro" id="IPR042837">
    <property type="entry name" value="PTX3"/>
</dbReference>
<dbReference type="Pfam" id="PF13385">
    <property type="entry name" value="Laminin_G_3"/>
    <property type="match status" value="2"/>
</dbReference>
<evidence type="ECO:0000313" key="5">
    <source>
        <dbReference type="Proteomes" id="UP000805614"/>
    </source>
</evidence>
<keyword evidence="5" id="KW-1185">Reference proteome</keyword>
<evidence type="ECO:0000256" key="1">
    <source>
        <dbReference type="ARBA" id="ARBA00022729"/>
    </source>
</evidence>
<dbReference type="SUPFAM" id="SSF49899">
    <property type="entry name" value="Concanavalin A-like lectins/glucanases"/>
    <property type="match status" value="2"/>
</dbReference>
<dbReference type="RefSeq" id="WP_187241783.1">
    <property type="nucleotide sequence ID" value="NZ_BAAAOK010000008.1"/>
</dbReference>
<sequence length="534" mass="56977">MSSTDYPDDGQWRDGVGRYGDFVIDDPDDQAVRYELRHNNEPLITLETKAGKPVTVSLLPRRAGPNLLRVQSVNGEGTWSAPTTYDFSVKAGTTSKAHWKLDEAADATVLQAVTRENEAEISAQPHGGVTLGVEGQRGTAMGLDGVTGYAATSGPIVDNRKSYSISAWAQPATTADGVLVSQSDDDVTGFGLSASAGHWVFDTRSSDDAAPARAVSDAQVQVGEWSHIVGVYDATAQDLTVYVNGIRAGEVSFEKSALNAYGPLRIGAGFSDGEPTDLFRGQIDDVQVFDRILVPDEVRQLSDRPVVRKGRWKLNTDGSDDTGHGNHLTLHGGAVIDPDSGFFYGMSPAGLLLNGTDGHAETAAPAVRTDQSFTIAGWVNPPSRPTQAATVFSQAGTAINRFALRYVPGEDPAVQGEWRLEMADEDSASSRTTAVRHPQFNEGSWEHLALVYDAAGDTMSLYVNGRPYADESAKAGVFGFNASNGGLQVGRSKLGDPEYWPGAIDDVWAYQGALSQEQIAILAVPSELETQEGP</sequence>
<dbReference type="Proteomes" id="UP000805614">
    <property type="component" value="Unassembled WGS sequence"/>
</dbReference>
<evidence type="ECO:0000256" key="2">
    <source>
        <dbReference type="ARBA" id="ARBA00023157"/>
    </source>
</evidence>
<dbReference type="PANTHER" id="PTHR46943">
    <property type="entry name" value="PENTRAXIN-RELATED PROTEIN PTX3"/>
    <property type="match status" value="1"/>
</dbReference>
<keyword evidence="1" id="KW-0732">Signal</keyword>
<reference evidence="4 5" key="1">
    <citation type="submission" date="2020-06" db="EMBL/GenBank/DDBJ databases">
        <title>Actinomadura xiongansis sp. nov., isolated from soil of Baiyangdian.</title>
        <authorList>
            <person name="Zhang X."/>
        </authorList>
    </citation>
    <scope>NUCLEOTIDE SEQUENCE [LARGE SCALE GENOMIC DNA]</scope>
    <source>
        <strain evidence="4 5">HBUM206468</strain>
    </source>
</reference>
<keyword evidence="2" id="KW-1015">Disulfide bond</keyword>
<dbReference type="Gene3D" id="2.60.120.200">
    <property type="match status" value="2"/>
</dbReference>
<accession>A0ABR7LJ77</accession>
<comment type="caution">
    <text evidence="4">The sequence shown here is derived from an EMBL/GenBank/DDBJ whole genome shotgun (WGS) entry which is preliminary data.</text>
</comment>
<dbReference type="PANTHER" id="PTHR46943:SF1">
    <property type="entry name" value="PENTRAXIN-RELATED PROTEIN PTX3"/>
    <property type="match status" value="1"/>
</dbReference>
<name>A0ABR7LJ77_9ACTN</name>
<dbReference type="InterPro" id="IPR013320">
    <property type="entry name" value="ConA-like_dom_sf"/>
</dbReference>
<evidence type="ECO:0000259" key="3">
    <source>
        <dbReference type="SMART" id="SM00560"/>
    </source>
</evidence>
<feature type="domain" description="LamG-like jellyroll fold" evidence="3">
    <location>
        <begin position="161"/>
        <end position="296"/>
    </location>
</feature>
<proteinExistence type="predicted"/>
<dbReference type="EMBL" id="JABVEC010000002">
    <property type="protein sequence ID" value="MBC6464805.1"/>
    <property type="molecule type" value="Genomic_DNA"/>
</dbReference>